<organism evidence="2 3">
    <name type="scientific">Francisella uliginis</name>
    <dbReference type="NCBI Taxonomy" id="573570"/>
    <lineage>
        <taxon>Bacteria</taxon>
        <taxon>Pseudomonadati</taxon>
        <taxon>Pseudomonadota</taxon>
        <taxon>Gammaproteobacteria</taxon>
        <taxon>Thiotrichales</taxon>
        <taxon>Francisellaceae</taxon>
        <taxon>Francisella</taxon>
    </lineage>
</organism>
<reference evidence="2 3" key="1">
    <citation type="journal article" date="2016" name="Appl. Environ. Microbiol.">
        <title>Whole genome relationships among Francisella bacteria of diverse origin define new species and provide specific regions for detection.</title>
        <authorList>
            <person name="Challacombe J.F."/>
            <person name="Petersen J.M."/>
            <person name="Gallegos-Graves V."/>
            <person name="Hodge D."/>
            <person name="Pillai S."/>
            <person name="Kuske C.R."/>
        </authorList>
    </citation>
    <scope>NUCLEOTIDE SEQUENCE [LARGE SCALE GENOMIC DNA]</scope>
    <source>
        <strain evidence="3">TX07-7310</strain>
    </source>
</reference>
<sequence>MYEGIAIPLYYDLLDHRGNSDSGFRIDLVKKFIAKFGKQRIGCILGDREFIGQDWLSWLESQSIDYVVRIKNNLMTTNTRGFSAKVSTLFDDLTVHEHKDLRDQRSICNQSVYLSGTRSHTGELLIVASNSNSIKRLIPIYGMRWEIENLFQAFKGRGFNLEDTHLTDTNKISKLIALISIAFVWVHKVGEYKDAKIKPIPRKKHGRLQNSYFRYGLDMIINAIQKIAFSVKDFSLCLRVLNKTNKELKI</sequence>
<dbReference type="Pfam" id="PF01609">
    <property type="entry name" value="DDE_Tnp_1"/>
    <property type="match status" value="1"/>
</dbReference>
<dbReference type="InterPro" id="IPR002559">
    <property type="entry name" value="Transposase_11"/>
</dbReference>
<proteinExistence type="predicted"/>
<dbReference type="NCBIfam" id="NF033591">
    <property type="entry name" value="transpos_IS4_2"/>
    <property type="match status" value="1"/>
</dbReference>
<protein>
    <recommendedName>
        <fullName evidence="1">Transposase IS4-like domain-containing protein</fullName>
    </recommendedName>
</protein>
<dbReference type="GO" id="GO:0003677">
    <property type="term" value="F:DNA binding"/>
    <property type="evidence" value="ECO:0007669"/>
    <property type="project" value="InterPro"/>
</dbReference>
<dbReference type="InterPro" id="IPR012337">
    <property type="entry name" value="RNaseH-like_sf"/>
</dbReference>
<dbReference type="GO" id="GO:0004803">
    <property type="term" value="F:transposase activity"/>
    <property type="evidence" value="ECO:0007669"/>
    <property type="project" value="InterPro"/>
</dbReference>
<dbReference type="SUPFAM" id="SSF53098">
    <property type="entry name" value="Ribonuclease H-like"/>
    <property type="match status" value="1"/>
</dbReference>
<dbReference type="GO" id="GO:0006313">
    <property type="term" value="P:DNA transposition"/>
    <property type="evidence" value="ECO:0007669"/>
    <property type="project" value="InterPro"/>
</dbReference>
<dbReference type="KEGG" id="frx:F7310_01575"/>
<gene>
    <name evidence="2" type="ORF">F7310_01575</name>
</gene>
<dbReference type="EMBL" id="CP016796">
    <property type="protein sequence ID" value="API86123.1"/>
    <property type="molecule type" value="Genomic_DNA"/>
</dbReference>
<dbReference type="InterPro" id="IPR047658">
    <property type="entry name" value="IS4-like_transpos"/>
</dbReference>
<keyword evidence="3" id="KW-1185">Reference proteome</keyword>
<dbReference type="Proteomes" id="UP000184222">
    <property type="component" value="Chromosome"/>
</dbReference>
<dbReference type="AlphaFoldDB" id="A0A1L4BQL0"/>
<evidence type="ECO:0000259" key="1">
    <source>
        <dbReference type="Pfam" id="PF01609"/>
    </source>
</evidence>
<accession>A0A1L4BQL0</accession>
<evidence type="ECO:0000313" key="2">
    <source>
        <dbReference type="EMBL" id="API86123.1"/>
    </source>
</evidence>
<name>A0A1L4BQL0_9GAMM</name>
<evidence type="ECO:0000313" key="3">
    <source>
        <dbReference type="Proteomes" id="UP000184222"/>
    </source>
</evidence>
<feature type="domain" description="Transposase IS4-like" evidence="1">
    <location>
        <begin position="40"/>
        <end position="184"/>
    </location>
</feature>